<evidence type="ECO:0000313" key="8">
    <source>
        <dbReference type="EMBL" id="CAB3764328.1"/>
    </source>
</evidence>
<accession>A0A6J5ECW6</accession>
<feature type="transmembrane region" description="Helical" evidence="7">
    <location>
        <begin position="224"/>
        <end position="245"/>
    </location>
</feature>
<dbReference type="RefSeq" id="WP_175228966.1">
    <property type="nucleotide sequence ID" value="NZ_CADIKH010000024.1"/>
</dbReference>
<feature type="transmembrane region" description="Helical" evidence="7">
    <location>
        <begin position="12"/>
        <end position="30"/>
    </location>
</feature>
<evidence type="ECO:0000256" key="6">
    <source>
        <dbReference type="ARBA" id="ARBA00023136"/>
    </source>
</evidence>
<dbReference type="InterPro" id="IPR002010">
    <property type="entry name" value="T3SS_IM_R"/>
</dbReference>
<dbReference type="Pfam" id="PF01311">
    <property type="entry name" value="Bac_export_1"/>
    <property type="match status" value="1"/>
</dbReference>
<protein>
    <submittedName>
        <fullName evidence="8">Surface presentation of antigens protein SpaR</fullName>
    </submittedName>
</protein>
<dbReference type="PRINTS" id="PR00953">
    <property type="entry name" value="TYPE3IMRPROT"/>
</dbReference>
<evidence type="ECO:0000256" key="3">
    <source>
        <dbReference type="ARBA" id="ARBA00022475"/>
    </source>
</evidence>
<keyword evidence="5 7" id="KW-1133">Transmembrane helix</keyword>
<dbReference type="PANTHER" id="PTHR30065">
    <property type="entry name" value="FLAGELLAR BIOSYNTHETIC PROTEIN FLIR"/>
    <property type="match status" value="1"/>
</dbReference>
<evidence type="ECO:0000256" key="1">
    <source>
        <dbReference type="ARBA" id="ARBA00004651"/>
    </source>
</evidence>
<dbReference type="GO" id="GO:0006605">
    <property type="term" value="P:protein targeting"/>
    <property type="evidence" value="ECO:0007669"/>
    <property type="project" value="UniProtKB-UniRule"/>
</dbReference>
<evidence type="ECO:0000313" key="9">
    <source>
        <dbReference type="Proteomes" id="UP000494363"/>
    </source>
</evidence>
<feature type="transmembrane region" description="Helical" evidence="7">
    <location>
        <begin position="191"/>
        <end position="212"/>
    </location>
</feature>
<dbReference type="PANTHER" id="PTHR30065:SF1">
    <property type="entry name" value="SURFACE PRESENTATION OF ANTIGENS PROTEIN SPAR"/>
    <property type="match status" value="1"/>
</dbReference>
<evidence type="ECO:0000256" key="4">
    <source>
        <dbReference type="ARBA" id="ARBA00022692"/>
    </source>
</evidence>
<proteinExistence type="inferred from homology"/>
<keyword evidence="3 7" id="KW-1003">Cell membrane</keyword>
<sequence>MNALATLPQVSSVLDGYLTLIGVCSLRLYVMMVMLPPTADGVLQGVVKNAIVILFSSYVAYGQPAALLDTLHGVVLFELAVREGLIGLVLGFSASIVFWVATAAGAYIDDLAGYNNVQLTHPLSSEQSTPTSTLLEQIAIMAFWSLGGMTFLLGALYQSYQWWPLASAHPDMSSIIESFVIRQTDSLMQGVVKLAAPIVFALVLIDLAFALATRSAAKLDLMSLSQPVKGAVTVLLLALFAGLFIDQVKDQITLRDLSKQMQLLVHPDATQR</sequence>
<feature type="transmembrane region" description="Helical" evidence="7">
    <location>
        <begin position="84"/>
        <end position="108"/>
    </location>
</feature>
<comment type="subcellular location">
    <subcellularLocation>
        <location evidence="1 7">Cell membrane</location>
        <topology evidence="1 7">Multi-pass membrane protein</topology>
    </subcellularLocation>
</comment>
<dbReference type="InterPro" id="IPR006304">
    <property type="entry name" value="T3SS_SpaR/YscT"/>
</dbReference>
<dbReference type="GO" id="GO:0005886">
    <property type="term" value="C:plasma membrane"/>
    <property type="evidence" value="ECO:0007669"/>
    <property type="project" value="UniProtKB-SubCell"/>
</dbReference>
<dbReference type="NCBIfam" id="TIGR01401">
    <property type="entry name" value="fliR_like_III"/>
    <property type="match status" value="1"/>
</dbReference>
<dbReference type="Proteomes" id="UP000494363">
    <property type="component" value="Unassembled WGS sequence"/>
</dbReference>
<gene>
    <name evidence="8" type="primary">spaR_1</name>
    <name evidence="8" type="ORF">LMG29542_04861</name>
</gene>
<organism evidence="8 9">
    <name type="scientific">Paraburkholderia humisilvae</name>
    <dbReference type="NCBI Taxonomy" id="627669"/>
    <lineage>
        <taxon>Bacteria</taxon>
        <taxon>Pseudomonadati</taxon>
        <taxon>Pseudomonadota</taxon>
        <taxon>Betaproteobacteria</taxon>
        <taxon>Burkholderiales</taxon>
        <taxon>Burkholderiaceae</taxon>
        <taxon>Paraburkholderia</taxon>
    </lineage>
</organism>
<keyword evidence="4 7" id="KW-0812">Transmembrane</keyword>
<evidence type="ECO:0000256" key="7">
    <source>
        <dbReference type="RuleBase" id="RU362072"/>
    </source>
</evidence>
<comment type="similarity">
    <text evidence="2 7">Belongs to the FliR/MopE/SpaR family.</text>
</comment>
<evidence type="ECO:0000256" key="2">
    <source>
        <dbReference type="ARBA" id="ARBA00009772"/>
    </source>
</evidence>
<keyword evidence="6 7" id="KW-0472">Membrane</keyword>
<feature type="transmembrane region" description="Helical" evidence="7">
    <location>
        <begin position="138"/>
        <end position="157"/>
    </location>
</feature>
<evidence type="ECO:0000256" key="5">
    <source>
        <dbReference type="ARBA" id="ARBA00022989"/>
    </source>
</evidence>
<dbReference type="EMBL" id="CADIKH010000024">
    <property type="protein sequence ID" value="CAB3764328.1"/>
    <property type="molecule type" value="Genomic_DNA"/>
</dbReference>
<reference evidence="8 9" key="1">
    <citation type="submission" date="2020-04" db="EMBL/GenBank/DDBJ databases">
        <authorList>
            <person name="De Canck E."/>
        </authorList>
    </citation>
    <scope>NUCLEOTIDE SEQUENCE [LARGE SCALE GENOMIC DNA]</scope>
    <source>
        <strain evidence="8 9">LMG 29542</strain>
    </source>
</reference>
<feature type="transmembrane region" description="Helical" evidence="7">
    <location>
        <begin position="50"/>
        <end position="77"/>
    </location>
</feature>
<name>A0A6J5ECW6_9BURK</name>
<keyword evidence="9" id="KW-1185">Reference proteome</keyword>
<dbReference type="AlphaFoldDB" id="A0A6J5ECW6"/>